<organism evidence="5 6">
    <name type="scientific">Paenibacillus auburnensis</name>
    <dbReference type="NCBI Taxonomy" id="2905649"/>
    <lineage>
        <taxon>Bacteria</taxon>
        <taxon>Bacillati</taxon>
        <taxon>Bacillota</taxon>
        <taxon>Bacilli</taxon>
        <taxon>Bacillales</taxon>
        <taxon>Paenibacillaceae</taxon>
        <taxon>Paenibacillus</taxon>
    </lineage>
</organism>
<keyword evidence="3 5" id="KW-0378">Hydrolase</keyword>
<sequence>MHNIKAIIFDLDDTLYQEEDYVKSGFKYVSNLIELKTALGADYVYDQLLLLFENDKSRVFNRFLELQEITDAELESLIIQEYRHHKPSISLLPENIEILQWLKNQGFMIGIITDGRPEGQKNKIEALGLYDYCNHVIVTDELGGIEFRKPNKIGFINMLTHFKIKPDEAIYLGDNPTKDFVACNNLGMKTIMLVNGKGLYSQEVEDPDYFANISIQSLEELKTILESWES</sequence>
<evidence type="ECO:0000256" key="1">
    <source>
        <dbReference type="ARBA" id="ARBA00001946"/>
    </source>
</evidence>
<evidence type="ECO:0000313" key="6">
    <source>
        <dbReference type="Proteomes" id="UP000838324"/>
    </source>
</evidence>
<evidence type="ECO:0000256" key="3">
    <source>
        <dbReference type="ARBA" id="ARBA00022801"/>
    </source>
</evidence>
<dbReference type="RefSeq" id="WP_236335231.1">
    <property type="nucleotide sequence ID" value="NZ_CAKMMG010000005.1"/>
</dbReference>
<dbReference type="Gene3D" id="3.40.50.1000">
    <property type="entry name" value="HAD superfamily/HAD-like"/>
    <property type="match status" value="1"/>
</dbReference>
<dbReference type="SFLD" id="SFLDG01129">
    <property type="entry name" value="C1.5:_HAD__Beta-PGM__Phosphata"/>
    <property type="match status" value="1"/>
</dbReference>
<dbReference type="EMBL" id="CAKMMG010000005">
    <property type="protein sequence ID" value="CAH1211265.1"/>
    <property type="molecule type" value="Genomic_DNA"/>
</dbReference>
<comment type="cofactor">
    <cofactor evidence="1">
        <name>Mg(2+)</name>
        <dbReference type="ChEBI" id="CHEBI:18420"/>
    </cofactor>
</comment>
<name>A0ABM9CFB0_9BACL</name>
<keyword evidence="6" id="KW-1185">Reference proteome</keyword>
<proteinExistence type="predicted"/>
<keyword evidence="4" id="KW-0460">Magnesium</keyword>
<dbReference type="InterPro" id="IPR036412">
    <property type="entry name" value="HAD-like_sf"/>
</dbReference>
<dbReference type="Pfam" id="PF13419">
    <property type="entry name" value="HAD_2"/>
    <property type="match status" value="1"/>
</dbReference>
<dbReference type="Proteomes" id="UP000838324">
    <property type="component" value="Unassembled WGS sequence"/>
</dbReference>
<dbReference type="GO" id="GO:0008967">
    <property type="term" value="F:phosphoglycolate phosphatase activity"/>
    <property type="evidence" value="ECO:0007669"/>
    <property type="project" value="UniProtKB-EC"/>
</dbReference>
<dbReference type="InterPro" id="IPR023214">
    <property type="entry name" value="HAD_sf"/>
</dbReference>
<reference evidence="5" key="1">
    <citation type="submission" date="2022-01" db="EMBL/GenBank/DDBJ databases">
        <authorList>
            <person name="Criscuolo A."/>
        </authorList>
    </citation>
    <scope>NUCLEOTIDE SEQUENCE</scope>
    <source>
        <strain evidence="5">CIP111892</strain>
    </source>
</reference>
<gene>
    <name evidence="5" type="primary">gph_8</name>
    <name evidence="5" type="ORF">PAECIP111892_03508</name>
</gene>
<dbReference type="InterPro" id="IPR041492">
    <property type="entry name" value="HAD_2"/>
</dbReference>
<dbReference type="PANTHER" id="PTHR46470">
    <property type="entry name" value="N-ACYLNEURAMINATE-9-PHOSPHATASE"/>
    <property type="match status" value="1"/>
</dbReference>
<dbReference type="SFLD" id="SFLDS00003">
    <property type="entry name" value="Haloacid_Dehalogenase"/>
    <property type="match status" value="1"/>
</dbReference>
<evidence type="ECO:0000256" key="4">
    <source>
        <dbReference type="ARBA" id="ARBA00022842"/>
    </source>
</evidence>
<dbReference type="NCBIfam" id="TIGR01549">
    <property type="entry name" value="HAD-SF-IA-v1"/>
    <property type="match status" value="1"/>
</dbReference>
<keyword evidence="2" id="KW-0479">Metal-binding</keyword>
<dbReference type="InterPro" id="IPR006439">
    <property type="entry name" value="HAD-SF_hydro_IA"/>
</dbReference>
<evidence type="ECO:0000256" key="2">
    <source>
        <dbReference type="ARBA" id="ARBA00022723"/>
    </source>
</evidence>
<comment type="caution">
    <text evidence="5">The sequence shown here is derived from an EMBL/GenBank/DDBJ whole genome shotgun (WGS) entry which is preliminary data.</text>
</comment>
<protein>
    <submittedName>
        <fullName evidence="5">Phosphoglycolate phosphatase</fullName>
        <ecNumber evidence="5">3.1.3.18</ecNumber>
    </submittedName>
</protein>
<dbReference type="EC" id="3.1.3.18" evidence="5"/>
<dbReference type="SUPFAM" id="SSF56784">
    <property type="entry name" value="HAD-like"/>
    <property type="match status" value="1"/>
</dbReference>
<dbReference type="InterPro" id="IPR051400">
    <property type="entry name" value="HAD-like_hydrolase"/>
</dbReference>
<evidence type="ECO:0000313" key="5">
    <source>
        <dbReference type="EMBL" id="CAH1211265.1"/>
    </source>
</evidence>
<dbReference type="PRINTS" id="PR00413">
    <property type="entry name" value="HADHALOGNASE"/>
</dbReference>
<accession>A0ABM9CFB0</accession>
<dbReference type="Gene3D" id="1.10.150.520">
    <property type="match status" value="1"/>
</dbReference>
<dbReference type="PANTHER" id="PTHR46470:SF2">
    <property type="entry name" value="GLYCERALDEHYDE 3-PHOSPHATE PHOSPHATASE"/>
    <property type="match status" value="1"/>
</dbReference>